<evidence type="ECO:0000313" key="2">
    <source>
        <dbReference type="Proteomes" id="UP001149165"/>
    </source>
</evidence>
<dbReference type="PANTHER" id="PTHR47431">
    <property type="entry name" value="ZN(II)2CYS6 TRANSCRIPTION FACTOR (EUROFUNG)-RELATED"/>
    <property type="match status" value="1"/>
</dbReference>
<dbReference type="AlphaFoldDB" id="A0A9W9ETG5"/>
<keyword evidence="2" id="KW-1185">Reference proteome</keyword>
<proteinExistence type="predicted"/>
<dbReference type="OrthoDB" id="4361382at2759"/>
<accession>A0A9W9ETG5</accession>
<sequence length="643" mass="71308">MSSRESPGHPSHKPPVKSACLPCQRGGVRRTPIYPSDAGLSLPSTQINPLLYQLGNEEQLESPVSAQNLINTDNLSSSQGIEGVVDLLNPLGGIRNLDAISEDSSASPWIQAVENGSGGVDLRNTHNTETPKLRLYASDQDILNAYYIYLHSFLPILPPPKSELSGDNPVEMGSLNFHNTFLERSSMPYWPATSLSLALSAILALIPIADDLNAFSTSTIQLRRVHAHLYAESAFREMENDLDRIATGCARRRTPIAEDVDSDATKLRPILALVILSVYEYCQRGNISRMRSRANQAVTSAMDLHLHKLDDAATEAQRRAWWSAMLMLHLSAIDQQSSPLISLTDSRITTPFPLLQNSSRPWSLLLKAARSVITVSETLNELQTNYANGLLTPDISERLIQVNSQLSALMENLDRLPESISNREPDGKATRSLWMIARLLVHSARITLHRARAFMDVPLFLDKYCDLASIQDKREEISGFNFNAPHNFDAIFPFTEHKSSLICLKSALAIARALEQLPLSNPYLNRYIRPNAENATANDTISTGTPYILPFFVCGAMQSAYVLLMSHYRIRAALESDSLSFYHYLLNNPEPESEVQDAERLIRELKQGLESIIGAMRLSGMFEGVGGMGQEIHIAYLSAISDI</sequence>
<evidence type="ECO:0000313" key="1">
    <source>
        <dbReference type="EMBL" id="KAJ5087530.1"/>
    </source>
</evidence>
<dbReference type="PANTHER" id="PTHR47431:SF5">
    <property type="entry name" value="ZN(II)2CYS6 TRANSCRIPTION FACTOR (EUROFUNG)"/>
    <property type="match status" value="1"/>
</dbReference>
<comment type="caution">
    <text evidence="1">The sequence shown here is derived from an EMBL/GenBank/DDBJ whole genome shotgun (WGS) entry which is preliminary data.</text>
</comment>
<gene>
    <name evidence="1" type="ORF">N7456_011146</name>
</gene>
<name>A0A9W9ETG5_9EURO</name>
<organism evidence="1 2">
    <name type="scientific">Penicillium angulare</name>
    <dbReference type="NCBI Taxonomy" id="116970"/>
    <lineage>
        <taxon>Eukaryota</taxon>
        <taxon>Fungi</taxon>
        <taxon>Dikarya</taxon>
        <taxon>Ascomycota</taxon>
        <taxon>Pezizomycotina</taxon>
        <taxon>Eurotiomycetes</taxon>
        <taxon>Eurotiomycetidae</taxon>
        <taxon>Eurotiales</taxon>
        <taxon>Aspergillaceae</taxon>
        <taxon>Penicillium</taxon>
    </lineage>
</organism>
<dbReference type="Proteomes" id="UP001149165">
    <property type="component" value="Unassembled WGS sequence"/>
</dbReference>
<dbReference type="EMBL" id="JAPQKH010000007">
    <property type="protein sequence ID" value="KAJ5087530.1"/>
    <property type="molecule type" value="Genomic_DNA"/>
</dbReference>
<protein>
    <recommendedName>
        <fullName evidence="3">Transcription factor domain-containing protein</fullName>
    </recommendedName>
</protein>
<reference evidence="1" key="1">
    <citation type="submission" date="2022-11" db="EMBL/GenBank/DDBJ databases">
        <authorList>
            <person name="Petersen C."/>
        </authorList>
    </citation>
    <scope>NUCLEOTIDE SEQUENCE</scope>
    <source>
        <strain evidence="1">IBT 30069</strain>
    </source>
</reference>
<evidence type="ECO:0008006" key="3">
    <source>
        <dbReference type="Google" id="ProtNLM"/>
    </source>
</evidence>
<dbReference type="CDD" id="cd12148">
    <property type="entry name" value="fungal_TF_MHR"/>
    <property type="match status" value="1"/>
</dbReference>
<reference evidence="1" key="2">
    <citation type="journal article" date="2023" name="IMA Fungus">
        <title>Comparative genomic study of the Penicillium genus elucidates a diverse pangenome and 15 lateral gene transfer events.</title>
        <authorList>
            <person name="Petersen C."/>
            <person name="Sorensen T."/>
            <person name="Nielsen M.R."/>
            <person name="Sondergaard T.E."/>
            <person name="Sorensen J.L."/>
            <person name="Fitzpatrick D.A."/>
            <person name="Frisvad J.C."/>
            <person name="Nielsen K.L."/>
        </authorList>
    </citation>
    <scope>NUCLEOTIDE SEQUENCE</scope>
    <source>
        <strain evidence="1">IBT 30069</strain>
    </source>
</reference>